<accession>A0A238XHU7</accession>
<dbReference type="GO" id="GO:0046872">
    <property type="term" value="F:metal ion binding"/>
    <property type="evidence" value="ECO:0007669"/>
    <property type="project" value="UniProtKB-KW"/>
</dbReference>
<dbReference type="InterPro" id="IPR040442">
    <property type="entry name" value="Pyrv_kinase-like_dom_sf"/>
</dbReference>
<reference evidence="5 6" key="1">
    <citation type="submission" date="2017-06" db="EMBL/GenBank/DDBJ databases">
        <authorList>
            <person name="Kim H.J."/>
            <person name="Triplett B.A."/>
        </authorList>
    </citation>
    <scope>NUCLEOTIDE SEQUENCE [LARGE SCALE GENOMIC DNA]</scope>
    <source>
        <strain evidence="5 6">DSM 43151</strain>
    </source>
</reference>
<dbReference type="InterPro" id="IPR015813">
    <property type="entry name" value="Pyrv/PenolPyrv_kinase-like_dom"/>
</dbReference>
<dbReference type="Proteomes" id="UP000198415">
    <property type="component" value="Unassembled WGS sequence"/>
</dbReference>
<name>A0A238XHU7_9ACTN</name>
<evidence type="ECO:0000259" key="4">
    <source>
        <dbReference type="Pfam" id="PF03328"/>
    </source>
</evidence>
<keyword evidence="2" id="KW-0479">Metal-binding</keyword>
<keyword evidence="6" id="KW-1185">Reference proteome</keyword>
<gene>
    <name evidence="5" type="ORF">SAMN06264365_103443</name>
</gene>
<organism evidence="5 6">
    <name type="scientific">Actinoplanes regularis</name>
    <dbReference type="NCBI Taxonomy" id="52697"/>
    <lineage>
        <taxon>Bacteria</taxon>
        <taxon>Bacillati</taxon>
        <taxon>Actinomycetota</taxon>
        <taxon>Actinomycetes</taxon>
        <taxon>Micromonosporales</taxon>
        <taxon>Micromonosporaceae</taxon>
        <taxon>Actinoplanes</taxon>
    </lineage>
</organism>
<evidence type="ECO:0000256" key="2">
    <source>
        <dbReference type="ARBA" id="ARBA00022723"/>
    </source>
</evidence>
<dbReference type="EMBL" id="FZNR01000003">
    <property type="protein sequence ID" value="SNR58131.1"/>
    <property type="molecule type" value="Genomic_DNA"/>
</dbReference>
<dbReference type="AlphaFoldDB" id="A0A238XHU7"/>
<dbReference type="Gene3D" id="3.20.20.60">
    <property type="entry name" value="Phosphoenolpyruvate-binding domains"/>
    <property type="match status" value="1"/>
</dbReference>
<proteinExistence type="inferred from homology"/>
<dbReference type="SUPFAM" id="SSF51621">
    <property type="entry name" value="Phosphoenolpyruvate/pyruvate domain"/>
    <property type="match status" value="1"/>
</dbReference>
<evidence type="ECO:0000313" key="6">
    <source>
        <dbReference type="Proteomes" id="UP000198415"/>
    </source>
</evidence>
<dbReference type="GO" id="GO:0016832">
    <property type="term" value="F:aldehyde-lyase activity"/>
    <property type="evidence" value="ECO:0007669"/>
    <property type="project" value="TreeGrafter"/>
</dbReference>
<comment type="similarity">
    <text evidence="1">Belongs to the HpcH/HpaI aldolase family.</text>
</comment>
<dbReference type="InterPro" id="IPR050251">
    <property type="entry name" value="HpcH-HpaI_aldolase"/>
</dbReference>
<dbReference type="RefSeq" id="WP_089293047.1">
    <property type="nucleotide sequence ID" value="NZ_BOMU01000041.1"/>
</dbReference>
<evidence type="ECO:0000256" key="1">
    <source>
        <dbReference type="ARBA" id="ARBA00005568"/>
    </source>
</evidence>
<sequence length="259" mass="27193">MIGRQYLSGPLVRSVRASWPRSPSFGLFQLWAEPGVAELYAMAGLDFVVIDMEAGALDRAAVMRIVQALHGHDISVLVRLAAHDRPAIEHALDIGADGVLVPKVESADEARAVAEAAKFPPLGRRGVNPVRASGYFADVPGYLAGANDSTLCLVQIESAAAAAVASDIAAVPGIDGLFIGMGDLAMDLGQPGVMTGDRVDTIRAAVLKAASENGIVAGIFAYTEDLARSYRDEGFEVIAVGNEIKLLREAITRTAGNVR</sequence>
<feature type="domain" description="HpcH/HpaI aldolase/citrate lyase" evidence="4">
    <location>
        <begin position="25"/>
        <end position="249"/>
    </location>
</feature>
<dbReference type="Pfam" id="PF03328">
    <property type="entry name" value="HpcH_HpaI"/>
    <property type="match status" value="1"/>
</dbReference>
<dbReference type="OrthoDB" id="3353438at2"/>
<evidence type="ECO:0000256" key="3">
    <source>
        <dbReference type="ARBA" id="ARBA00023239"/>
    </source>
</evidence>
<dbReference type="InterPro" id="IPR005000">
    <property type="entry name" value="Aldolase/citrate-lyase_domain"/>
</dbReference>
<evidence type="ECO:0000313" key="5">
    <source>
        <dbReference type="EMBL" id="SNR58131.1"/>
    </source>
</evidence>
<keyword evidence="3" id="KW-0456">Lyase</keyword>
<dbReference type="GO" id="GO:0005737">
    <property type="term" value="C:cytoplasm"/>
    <property type="evidence" value="ECO:0007669"/>
    <property type="project" value="TreeGrafter"/>
</dbReference>
<protein>
    <submittedName>
        <fullName evidence="5">4-hydroxy-2-oxoheptanedioate aldolase</fullName>
    </submittedName>
</protein>
<dbReference type="PANTHER" id="PTHR30502">
    <property type="entry name" value="2-KETO-3-DEOXY-L-RHAMNONATE ALDOLASE"/>
    <property type="match status" value="1"/>
</dbReference>
<dbReference type="PANTHER" id="PTHR30502:SF0">
    <property type="entry name" value="PHOSPHOENOLPYRUVATE CARBOXYLASE FAMILY PROTEIN"/>
    <property type="match status" value="1"/>
</dbReference>